<evidence type="ECO:0000256" key="2">
    <source>
        <dbReference type="ARBA" id="ARBA00022630"/>
    </source>
</evidence>
<dbReference type="AlphaFoldDB" id="A0A9W8XF90"/>
<protein>
    <recommendedName>
        <fullName evidence="6">FAD-binding PCMH-type domain-containing protein</fullName>
    </recommendedName>
</protein>
<dbReference type="PANTHER" id="PTHR42973:SF15">
    <property type="entry name" value="FAD-BINDING PCMH-TYPE DOMAIN-CONTAINING PROTEIN"/>
    <property type="match status" value="1"/>
</dbReference>
<dbReference type="Gene3D" id="3.40.462.20">
    <property type="match status" value="1"/>
</dbReference>
<keyword evidence="5" id="KW-0732">Signal</keyword>
<accession>A0A9W8XF90</accession>
<dbReference type="InterPro" id="IPR012951">
    <property type="entry name" value="BBE"/>
</dbReference>
<dbReference type="GO" id="GO:0016491">
    <property type="term" value="F:oxidoreductase activity"/>
    <property type="evidence" value="ECO:0007669"/>
    <property type="project" value="UniProtKB-KW"/>
</dbReference>
<proteinExistence type="inferred from homology"/>
<keyword evidence="8" id="KW-1185">Reference proteome</keyword>
<dbReference type="GeneID" id="80912820"/>
<name>A0A9W8XF90_9PLEO</name>
<comment type="caution">
    <text evidence="7">The sequence shown here is derived from an EMBL/GenBank/DDBJ whole genome shotgun (WGS) entry which is preliminary data.</text>
</comment>
<dbReference type="InterPro" id="IPR016169">
    <property type="entry name" value="FAD-bd_PCMH_sub2"/>
</dbReference>
<feature type="signal peptide" evidence="5">
    <location>
        <begin position="1"/>
        <end position="19"/>
    </location>
</feature>
<dbReference type="EMBL" id="JAPEUX010000007">
    <property type="protein sequence ID" value="KAJ4347918.1"/>
    <property type="molecule type" value="Genomic_DNA"/>
</dbReference>
<feature type="chain" id="PRO_5040946495" description="FAD-binding PCMH-type domain-containing protein" evidence="5">
    <location>
        <begin position="20"/>
        <end position="494"/>
    </location>
</feature>
<dbReference type="OrthoDB" id="407275at2759"/>
<evidence type="ECO:0000256" key="3">
    <source>
        <dbReference type="ARBA" id="ARBA00022827"/>
    </source>
</evidence>
<dbReference type="InterPro" id="IPR006094">
    <property type="entry name" value="Oxid_FAD_bind_N"/>
</dbReference>
<dbReference type="InterPro" id="IPR050416">
    <property type="entry name" value="FAD-linked_Oxidoreductase"/>
</dbReference>
<dbReference type="PANTHER" id="PTHR42973">
    <property type="entry name" value="BINDING OXIDOREDUCTASE, PUTATIVE (AFU_ORTHOLOGUE AFUA_1G17690)-RELATED"/>
    <property type="match status" value="1"/>
</dbReference>
<reference evidence="7" key="1">
    <citation type="submission" date="2022-10" db="EMBL/GenBank/DDBJ databases">
        <title>Tapping the CABI collections for fungal endophytes: first genome assemblies for Collariella, Neodidymelliopsis, Ascochyta clinopodiicola, Didymella pomorum, Didymosphaeria variabile, Neocosmospora piperis and Neocucurbitaria cava.</title>
        <authorList>
            <person name="Hill R."/>
        </authorList>
    </citation>
    <scope>NUCLEOTIDE SEQUENCE</scope>
    <source>
        <strain evidence="7">IMI 356815</strain>
    </source>
</reference>
<evidence type="ECO:0000256" key="4">
    <source>
        <dbReference type="ARBA" id="ARBA00023002"/>
    </source>
</evidence>
<evidence type="ECO:0000313" key="7">
    <source>
        <dbReference type="EMBL" id="KAJ4347918.1"/>
    </source>
</evidence>
<dbReference type="Proteomes" id="UP001140513">
    <property type="component" value="Unassembled WGS sequence"/>
</dbReference>
<dbReference type="GO" id="GO:0071949">
    <property type="term" value="F:FAD binding"/>
    <property type="evidence" value="ECO:0007669"/>
    <property type="project" value="InterPro"/>
</dbReference>
<keyword evidence="3" id="KW-0274">FAD</keyword>
<evidence type="ECO:0000256" key="1">
    <source>
        <dbReference type="ARBA" id="ARBA00005466"/>
    </source>
</evidence>
<dbReference type="Gene3D" id="3.30.465.10">
    <property type="match status" value="1"/>
</dbReference>
<keyword evidence="2" id="KW-0285">Flavoprotein</keyword>
<organism evidence="7 8">
    <name type="scientific">Didymosphaeria variabile</name>
    <dbReference type="NCBI Taxonomy" id="1932322"/>
    <lineage>
        <taxon>Eukaryota</taxon>
        <taxon>Fungi</taxon>
        <taxon>Dikarya</taxon>
        <taxon>Ascomycota</taxon>
        <taxon>Pezizomycotina</taxon>
        <taxon>Dothideomycetes</taxon>
        <taxon>Pleosporomycetidae</taxon>
        <taxon>Pleosporales</taxon>
        <taxon>Massarineae</taxon>
        <taxon>Didymosphaeriaceae</taxon>
        <taxon>Didymosphaeria</taxon>
    </lineage>
</organism>
<dbReference type="Pfam" id="PF01565">
    <property type="entry name" value="FAD_binding_4"/>
    <property type="match status" value="1"/>
</dbReference>
<feature type="domain" description="FAD-binding PCMH-type" evidence="6">
    <location>
        <begin position="55"/>
        <end position="228"/>
    </location>
</feature>
<dbReference type="InterPro" id="IPR016166">
    <property type="entry name" value="FAD-bd_PCMH"/>
</dbReference>
<sequence length="494" mass="53739">MKFLCTLTAGLLAAGHAAAAPNKAADACLKGKKIPASYPGDADYDELAEPFNLRLQYKPAAIVLPETNKHVQDAVICASQCGLKVQAKSGGHSYASFSSGGKNGSMVIDLQPLNSIVLDNTTNIAKVGGGVRLGNLAQGVYDQGKRAISHGTCPGVGIGGHFTHGGYGHTSRNWGIALDHIVGLDVVTADGKLLHATATENTDLFWALRGAAESFGVVTYFYLRTEAAPEVLTYFQFQWGDTLFKDKKAFTDTFLHIQTFSLNASVVDNRISYGIYLDGNATYNLGGTFFGTDKEFNSTILPEFLRGTALPTKIVVQEYAWIPYLILMSDKTTIAEPLTGYDEHDTFFAKSLTVPESSGGLTETTLNAFWDYISTPAPYAYFVIINLYGGPGSAINTKDTSFAAYNDRDSLWVFQNYGTMPTTLEYINGINDVIIEAQPETHFGAYLNYVDPSYTAEEAHELYYGSEVYGRLEGLKSAWDPKMVFWMPQAIGVN</sequence>
<dbReference type="SUPFAM" id="SSF56176">
    <property type="entry name" value="FAD-binding/transporter-associated domain-like"/>
    <property type="match status" value="1"/>
</dbReference>
<dbReference type="PROSITE" id="PS51387">
    <property type="entry name" value="FAD_PCMH"/>
    <property type="match status" value="1"/>
</dbReference>
<gene>
    <name evidence="7" type="ORF">N0V89_009290</name>
</gene>
<dbReference type="RefSeq" id="XP_056067306.1">
    <property type="nucleotide sequence ID" value="XM_056218041.1"/>
</dbReference>
<evidence type="ECO:0000256" key="5">
    <source>
        <dbReference type="SAM" id="SignalP"/>
    </source>
</evidence>
<evidence type="ECO:0000259" key="6">
    <source>
        <dbReference type="PROSITE" id="PS51387"/>
    </source>
</evidence>
<evidence type="ECO:0000313" key="8">
    <source>
        <dbReference type="Proteomes" id="UP001140513"/>
    </source>
</evidence>
<comment type="similarity">
    <text evidence="1">Belongs to the oxygen-dependent FAD-linked oxidoreductase family.</text>
</comment>
<dbReference type="Pfam" id="PF08031">
    <property type="entry name" value="BBE"/>
    <property type="match status" value="1"/>
</dbReference>
<keyword evidence="4" id="KW-0560">Oxidoreductase</keyword>
<dbReference type="InterPro" id="IPR036318">
    <property type="entry name" value="FAD-bd_PCMH-like_sf"/>
</dbReference>